<gene>
    <name evidence="3" type="ORF">D7X12_04705</name>
</gene>
<protein>
    <recommendedName>
        <fullName evidence="5">Tenascin-X</fullName>
    </recommendedName>
</protein>
<dbReference type="EMBL" id="RAWG01000018">
    <property type="protein sequence ID" value="RKH46775.1"/>
    <property type="molecule type" value="Genomic_DNA"/>
</dbReference>
<feature type="region of interest" description="Disordered" evidence="1">
    <location>
        <begin position="23"/>
        <end position="53"/>
    </location>
</feature>
<feature type="signal peptide" evidence="2">
    <location>
        <begin position="1"/>
        <end position="21"/>
    </location>
</feature>
<dbReference type="OrthoDB" id="5478988at2"/>
<dbReference type="AlphaFoldDB" id="A0A3A8P0A9"/>
<proteinExistence type="predicted"/>
<comment type="caution">
    <text evidence="3">The sequence shown here is derived from an EMBL/GenBank/DDBJ whole genome shotgun (WGS) entry which is preliminary data.</text>
</comment>
<feature type="compositionally biased region" description="Low complexity" evidence="1">
    <location>
        <begin position="37"/>
        <end position="48"/>
    </location>
</feature>
<evidence type="ECO:0000256" key="2">
    <source>
        <dbReference type="SAM" id="SignalP"/>
    </source>
</evidence>
<accession>A0A3A8P0A9</accession>
<organism evidence="3 4">
    <name type="scientific">Corallococcus sicarius</name>
    <dbReference type="NCBI Taxonomy" id="2316726"/>
    <lineage>
        <taxon>Bacteria</taxon>
        <taxon>Pseudomonadati</taxon>
        <taxon>Myxococcota</taxon>
        <taxon>Myxococcia</taxon>
        <taxon>Myxococcales</taxon>
        <taxon>Cystobacterineae</taxon>
        <taxon>Myxococcaceae</taxon>
        <taxon>Corallococcus</taxon>
    </lineage>
</organism>
<feature type="chain" id="PRO_5017303792" description="Tenascin-X" evidence="2">
    <location>
        <begin position="22"/>
        <end position="817"/>
    </location>
</feature>
<name>A0A3A8P0A9_9BACT</name>
<evidence type="ECO:0008006" key="5">
    <source>
        <dbReference type="Google" id="ProtNLM"/>
    </source>
</evidence>
<dbReference type="Proteomes" id="UP000273405">
    <property type="component" value="Unassembled WGS sequence"/>
</dbReference>
<keyword evidence="4" id="KW-1185">Reference proteome</keyword>
<sequence length="817" mass="85712">MIPALSSVRGLLLALLITACASGDSPEEPRTDAGLQDAGPGDAGLPDAGVEDGGTAGDAGTCLDDNPCTAEFLDDAGVCVFPAAPDGTACGDGDVCTTGDRCLAGVCRGEPSSRPPATHGTAWSLGTAPAERAATPLEGLAEFVSDDRLLFGDRLGGSGLSVSLVRVTPEGLQRLDHRVLDVRVDRFFGATDWSDRFLTFFLPLGPDRVVVVGTRQRLELLGLEGDRITTLSQLPLHSSSNSILAGAGRGAHFWMCNGGAVTPYRVEADNALVADTTHVLQLPGTCNSMSVSEDGNTLWVGTTRGLVPVDVTNPAEPVLKPALLGTLSLFRAQVHGTYVVAHELLRYGQLGRILVYRLDDLGGSATPTPVKSFLPVEGTVRWERPVGFVLFKDDLLVQWVRLNGTTRSYVVERHALSAGSVSSPVAMLPLRQSEEVGLHISPFLLAGRGRHAVLQPWRRVVALEGPDALRFQTGIHHGSFERVQVAADGTLLAAGPFGAHRVDLRDPSAPGVLSGGTTLPADTQRLRLAPAHPGASTRELVTLPAYGANVHQEAGTAVLSCLRTTPGGPGGLLEPEGQVRLAGGPAVLASAKGQLLQAAPITGGGFTLRRFALDGACTGQALAPAAEQTLSVDPASSETRKGYALALDGERSELLLGEMHYLTPDKPARIPLLWRSWTGEGTAATGELAGSTDQFTALALAKGRGLVIENGREVYMLEREGTRIVTRAHVNLAERTGPVDVSRILAFDGAVAYLAISTVPAGVLALRADDLSELARYPTPAPVRSLTFTDGWLVFGMNEALTVASPVCPVPRVPQAR</sequence>
<evidence type="ECO:0000313" key="3">
    <source>
        <dbReference type="EMBL" id="RKH46775.1"/>
    </source>
</evidence>
<evidence type="ECO:0000313" key="4">
    <source>
        <dbReference type="Proteomes" id="UP000273405"/>
    </source>
</evidence>
<dbReference type="SUPFAM" id="SSF101908">
    <property type="entry name" value="Putative isomerase YbhE"/>
    <property type="match status" value="1"/>
</dbReference>
<reference evidence="4" key="1">
    <citation type="submission" date="2018-09" db="EMBL/GenBank/DDBJ databases">
        <authorList>
            <person name="Livingstone P.G."/>
            <person name="Whitworth D.E."/>
        </authorList>
    </citation>
    <scope>NUCLEOTIDE SEQUENCE [LARGE SCALE GENOMIC DNA]</scope>
    <source>
        <strain evidence="4">CA040B</strain>
    </source>
</reference>
<evidence type="ECO:0000256" key="1">
    <source>
        <dbReference type="SAM" id="MobiDB-lite"/>
    </source>
</evidence>
<keyword evidence="2" id="KW-0732">Signal</keyword>